<dbReference type="EMBL" id="CCYA01000269">
    <property type="protein sequence ID" value="CEH18092.1"/>
    <property type="molecule type" value="Genomic_DNA"/>
</dbReference>
<keyword evidence="2" id="KW-1185">Reference proteome</keyword>
<proteinExistence type="predicted"/>
<name>A0A0P1BNY7_9BASI</name>
<dbReference type="STRING" id="401625.A0A0P1BNY7"/>
<dbReference type="Proteomes" id="UP000054845">
    <property type="component" value="Unassembled WGS sequence"/>
</dbReference>
<protein>
    <submittedName>
        <fullName evidence="1">Dimeric alpha-beta barrel</fullName>
    </submittedName>
</protein>
<reference evidence="1 2" key="1">
    <citation type="submission" date="2014-09" db="EMBL/GenBank/DDBJ databases">
        <authorList>
            <person name="Magalhaes I.L.F."/>
            <person name="Oliveira U."/>
            <person name="Santos F.R."/>
            <person name="Vidigal T.H.D.A."/>
            <person name="Brescovit A.D."/>
            <person name="Santos A.J."/>
        </authorList>
    </citation>
    <scope>NUCLEOTIDE SEQUENCE [LARGE SCALE GENOMIC DNA]</scope>
</reference>
<dbReference type="InterPro" id="IPR011008">
    <property type="entry name" value="Dimeric_a/b-barrel"/>
</dbReference>
<sequence length="306" mass="34318">MALTSIAEAGPRKKEREDRINILHAPMTDYKAEDQGLLLVFSDPGKHVSLEEFHDWYDNEHVPLRTSRFAEFLSAARYSVSSSVYSDGTSHSPADADANASKTFDSRWAAIYSISSNDIFNQPRYTSLRANRSEREAKLIGRIGVLDRRIYRLVWDSAQGASASSAPRPAAPESSSHAAPIVVLTSVHLASSEKAKEYEQWYDEEHSALLAKVPGWKRTRRFELVDAVINGKDTIHGDGDRVPRILAMSEYTNPAFASSAEFQHATSTPWRNKVNSSEYIVTRERRVCEIYKAWEPEAALKAADQL</sequence>
<evidence type="ECO:0000313" key="2">
    <source>
        <dbReference type="Proteomes" id="UP000054845"/>
    </source>
</evidence>
<organism evidence="1 2">
    <name type="scientific">Ceraceosorus bombacis</name>
    <dbReference type="NCBI Taxonomy" id="401625"/>
    <lineage>
        <taxon>Eukaryota</taxon>
        <taxon>Fungi</taxon>
        <taxon>Dikarya</taxon>
        <taxon>Basidiomycota</taxon>
        <taxon>Ustilaginomycotina</taxon>
        <taxon>Exobasidiomycetes</taxon>
        <taxon>Ceraceosorales</taxon>
        <taxon>Ceraceosoraceae</taxon>
        <taxon>Ceraceosorus</taxon>
    </lineage>
</organism>
<dbReference type="SUPFAM" id="SSF54909">
    <property type="entry name" value="Dimeric alpha+beta barrel"/>
    <property type="match status" value="1"/>
</dbReference>
<dbReference type="OrthoDB" id="2851338at2759"/>
<accession>A0A0P1BNY7</accession>
<dbReference type="AlphaFoldDB" id="A0A0P1BNY7"/>
<evidence type="ECO:0000313" key="1">
    <source>
        <dbReference type="EMBL" id="CEH18092.1"/>
    </source>
</evidence>